<keyword evidence="2 6" id="KW-0853">WD repeat</keyword>
<dbReference type="PROSITE" id="PS00678">
    <property type="entry name" value="WD_REPEATS_1"/>
    <property type="match status" value="4"/>
</dbReference>
<feature type="repeat" description="WD" evidence="6">
    <location>
        <begin position="97"/>
        <end position="130"/>
    </location>
</feature>
<dbReference type="CDD" id="cd00200">
    <property type="entry name" value="WD40"/>
    <property type="match status" value="2"/>
</dbReference>
<dbReference type="GO" id="GO:0030515">
    <property type="term" value="F:snoRNA binding"/>
    <property type="evidence" value="ECO:0007669"/>
    <property type="project" value="TreeGrafter"/>
</dbReference>
<dbReference type="SUPFAM" id="SSF50978">
    <property type="entry name" value="WD40 repeat-like"/>
    <property type="match status" value="2"/>
</dbReference>
<dbReference type="Gene3D" id="2.130.10.10">
    <property type="entry name" value="YVTN repeat-like/Quinoprotein amine dehydrogenase"/>
    <property type="match status" value="3"/>
</dbReference>
<dbReference type="STRING" id="765440.A0A0C3G348"/>
<dbReference type="PANTHER" id="PTHR19853">
    <property type="entry name" value="WD REPEAT CONTAINING PROTEIN 3 WDR3"/>
    <property type="match status" value="1"/>
</dbReference>
<dbReference type="GO" id="GO:0030490">
    <property type="term" value="P:maturation of SSU-rRNA"/>
    <property type="evidence" value="ECO:0007669"/>
    <property type="project" value="TreeGrafter"/>
</dbReference>
<dbReference type="PROSITE" id="PS50294">
    <property type="entry name" value="WD_REPEATS_REGION"/>
    <property type="match status" value="7"/>
</dbReference>
<feature type="repeat" description="WD" evidence="6">
    <location>
        <begin position="193"/>
        <end position="227"/>
    </location>
</feature>
<dbReference type="GO" id="GO:0034388">
    <property type="term" value="C:Pwp2p-containing subcomplex of 90S preribosome"/>
    <property type="evidence" value="ECO:0007669"/>
    <property type="project" value="TreeGrafter"/>
</dbReference>
<evidence type="ECO:0000313" key="10">
    <source>
        <dbReference type="Proteomes" id="UP000054166"/>
    </source>
</evidence>
<feature type="region of interest" description="Disordered" evidence="7">
    <location>
        <begin position="298"/>
        <end position="319"/>
    </location>
</feature>
<dbReference type="InParanoid" id="A0A0C3G348"/>
<keyword evidence="4" id="KW-0539">Nucleus</keyword>
<dbReference type="AlphaFoldDB" id="A0A0C3G348"/>
<dbReference type="SMART" id="SM00320">
    <property type="entry name" value="WD40"/>
    <property type="match status" value="12"/>
</dbReference>
<dbReference type="Pfam" id="PF25173">
    <property type="entry name" value="Beta-prop_WDR3_1st"/>
    <property type="match status" value="1"/>
</dbReference>
<comment type="subcellular location">
    <subcellularLocation>
        <location evidence="1">Nucleus</location>
        <location evidence="1">Nucleolus</location>
    </subcellularLocation>
</comment>
<dbReference type="PANTHER" id="PTHR19853:SF0">
    <property type="entry name" value="WD REPEAT-CONTAINING PROTEIN 3"/>
    <property type="match status" value="1"/>
</dbReference>
<evidence type="ECO:0000256" key="6">
    <source>
        <dbReference type="PROSITE-ProRule" id="PRU00221"/>
    </source>
</evidence>
<evidence type="ECO:0000256" key="1">
    <source>
        <dbReference type="ARBA" id="ARBA00004604"/>
    </source>
</evidence>
<dbReference type="Pfam" id="PF04003">
    <property type="entry name" value="Utp12"/>
    <property type="match status" value="1"/>
</dbReference>
<dbReference type="PROSITE" id="PS50082">
    <property type="entry name" value="WD_REPEATS_2"/>
    <property type="match status" value="9"/>
</dbReference>
<sequence>MVQSYFKHGPTQAFGLVCSGSSNSTYDGKLAYVAALEDVLVWDVKKGQMIAMWHETGHRAEVTCILRSPQKDLFAVGYADGSIRLWSASAESVLTTFNGHKKAVTALAFDERGTRLASGSQDTDLIVWDVVAEAGLFRLRGHRDQITAIRFIASSDTQPSTSIGPAAHLLLTSAKDTFMKLWDLSTQHCIQTVVAHRSEIWTMDVDQEQSLVFTGSGEGELKAWRIDHEALSEGLKETESGEVAKMIHPITTLPLSSRHRVSQITFHPIHPYLAVQSHDRSVEIFRIRTEEEVRKKLARRKKRSKEKKKGKDDDGEVDGLDDDAEIKLADLFTPYLIVRASGKIRSFEFGADDVGHKGGTQLLTALASNALEVHNIPQPTKLKEGTPEATRIFAVDLPGHRTDVRALSLSSDDLLLASASNGSLKIWNMKTTACIRTMDCGYAICSTFLPGDRHIAIGTKSGEILIYDLASSSLIDTIKAHTASVWSLHVRPDEQALVSGSADKDVKFWEFESKDGSSDNTQSGKFLTLVHIRTLKMTDDVLSVRYSPNGKLLAVSLLDSTVKVFYQDTLKFFLSLYGHKLPVLSMDISSDSKLIVTCSADKNVKIWGLDFGDCHKSIFAHDESVMQVAFENNSHYFWTVGKDKMLKYWDGDKFENIQKLEGHHSEVWALAVSHKGNFVVTGSHDKSIRVWEKLDEPLFLEEERERELETLYESGIADALNAPDTTIGGGENGTQASIEATAVTKQTTDTLMAGERIIEALDLADGERAMFREYEEEISRMSADAAIKLQPPPRNPVLAAYDIEPEAWVLRVVEKVQSTALQDALLVLPFGKVVSLMEYLNIWAQKEWNITLVSRIIFFLLKTHHHQIVANRVMRTALIPLRKHLRSALKRQKDTIGYNLVALRYISRRNEADRTAQFYEVDGLDEDAVRAKITEGKKRKRVTLRA</sequence>
<dbReference type="EMBL" id="KN832972">
    <property type="protein sequence ID" value="KIM90685.1"/>
    <property type="molecule type" value="Genomic_DNA"/>
</dbReference>
<dbReference type="InterPro" id="IPR007148">
    <property type="entry name" value="SSU_processome_Utp12"/>
</dbReference>
<keyword evidence="3" id="KW-0677">Repeat</keyword>
<dbReference type="FunFam" id="2.130.10.10:FF:000157">
    <property type="entry name" value="WD repeat domain 3"/>
    <property type="match status" value="1"/>
</dbReference>
<evidence type="ECO:0000313" key="9">
    <source>
        <dbReference type="EMBL" id="KIM90685.1"/>
    </source>
</evidence>
<keyword evidence="10" id="KW-1185">Reference proteome</keyword>
<reference evidence="10" key="2">
    <citation type="submission" date="2015-01" db="EMBL/GenBank/DDBJ databases">
        <title>Evolutionary Origins and Diversification of the Mycorrhizal Mutualists.</title>
        <authorList>
            <consortium name="DOE Joint Genome Institute"/>
            <consortium name="Mycorrhizal Genomics Consortium"/>
            <person name="Kohler A."/>
            <person name="Kuo A."/>
            <person name="Nagy L.G."/>
            <person name="Floudas D."/>
            <person name="Copeland A."/>
            <person name="Barry K.W."/>
            <person name="Cichocki N."/>
            <person name="Veneault-Fourrey C."/>
            <person name="LaButti K."/>
            <person name="Lindquist E.A."/>
            <person name="Lipzen A."/>
            <person name="Lundell T."/>
            <person name="Morin E."/>
            <person name="Murat C."/>
            <person name="Riley R."/>
            <person name="Ohm R."/>
            <person name="Sun H."/>
            <person name="Tunlid A."/>
            <person name="Henrissat B."/>
            <person name="Grigoriev I.V."/>
            <person name="Hibbett D.S."/>
            <person name="Martin F."/>
        </authorList>
    </citation>
    <scope>NUCLEOTIDE SEQUENCE [LARGE SCALE GENOMIC DNA]</scope>
    <source>
        <strain evidence="10">F 1598</strain>
    </source>
</reference>
<dbReference type="GO" id="GO:0032040">
    <property type="term" value="C:small-subunit processome"/>
    <property type="evidence" value="ECO:0007669"/>
    <property type="project" value="TreeGrafter"/>
</dbReference>
<feature type="repeat" description="WD" evidence="6">
    <location>
        <begin position="618"/>
        <end position="650"/>
    </location>
</feature>
<feature type="repeat" description="WD" evidence="6">
    <location>
        <begin position="165"/>
        <end position="192"/>
    </location>
</feature>
<feature type="repeat" description="WD" evidence="6">
    <location>
        <begin position="55"/>
        <end position="96"/>
    </location>
</feature>
<dbReference type="OrthoDB" id="407922at2759"/>
<dbReference type="FunCoup" id="A0A0C3G348">
    <property type="interactions" value="939"/>
</dbReference>
<name>A0A0C3G348_PILCF</name>
<dbReference type="InterPro" id="IPR036322">
    <property type="entry name" value="WD40_repeat_dom_sf"/>
</dbReference>
<evidence type="ECO:0000256" key="3">
    <source>
        <dbReference type="ARBA" id="ARBA00022737"/>
    </source>
</evidence>
<protein>
    <recommendedName>
        <fullName evidence="8">Small-subunit processome Utp12 domain-containing protein</fullName>
    </recommendedName>
</protein>
<reference evidence="9 10" key="1">
    <citation type="submission" date="2014-04" db="EMBL/GenBank/DDBJ databases">
        <authorList>
            <consortium name="DOE Joint Genome Institute"/>
            <person name="Kuo A."/>
            <person name="Tarkka M."/>
            <person name="Buscot F."/>
            <person name="Kohler A."/>
            <person name="Nagy L.G."/>
            <person name="Floudas D."/>
            <person name="Copeland A."/>
            <person name="Barry K.W."/>
            <person name="Cichocki N."/>
            <person name="Veneault-Fourrey C."/>
            <person name="LaButti K."/>
            <person name="Lindquist E.A."/>
            <person name="Lipzen A."/>
            <person name="Lundell T."/>
            <person name="Morin E."/>
            <person name="Murat C."/>
            <person name="Sun H."/>
            <person name="Tunlid A."/>
            <person name="Henrissat B."/>
            <person name="Grigoriev I.V."/>
            <person name="Hibbett D.S."/>
            <person name="Martin F."/>
            <person name="Nordberg H.P."/>
            <person name="Cantor M.N."/>
            <person name="Hua S.X."/>
        </authorList>
    </citation>
    <scope>NUCLEOTIDE SEQUENCE [LARGE SCALE GENOMIC DNA]</scope>
    <source>
        <strain evidence="9 10">F 1598</strain>
    </source>
</reference>
<feature type="repeat" description="WD" evidence="6">
    <location>
        <begin position="397"/>
        <end position="437"/>
    </location>
</feature>
<evidence type="ECO:0000259" key="8">
    <source>
        <dbReference type="Pfam" id="PF04003"/>
    </source>
</evidence>
<dbReference type="HOGENOM" id="CLU_005318_0_1_1"/>
<feature type="repeat" description="WD" evidence="6">
    <location>
        <begin position="576"/>
        <end position="617"/>
    </location>
</feature>
<evidence type="ECO:0000256" key="5">
    <source>
        <dbReference type="ARBA" id="ARBA00038229"/>
    </source>
</evidence>
<comment type="similarity">
    <text evidence="5">Belongs to the WD repeat WDR3/UTP12 family.</text>
</comment>
<dbReference type="InterPro" id="IPR019775">
    <property type="entry name" value="WD40_repeat_CS"/>
</dbReference>
<dbReference type="PRINTS" id="PR00320">
    <property type="entry name" value="GPROTEINBRPT"/>
</dbReference>
<dbReference type="InterPro" id="IPR020472">
    <property type="entry name" value="WD40_PAC1"/>
</dbReference>
<evidence type="ECO:0000256" key="7">
    <source>
        <dbReference type="SAM" id="MobiDB-lite"/>
    </source>
</evidence>
<feature type="compositionally biased region" description="Basic residues" evidence="7">
    <location>
        <begin position="298"/>
        <end position="308"/>
    </location>
</feature>
<dbReference type="Pfam" id="PF25172">
    <property type="entry name" value="Beta-prop_WDR3_2nd"/>
    <property type="match status" value="1"/>
</dbReference>
<accession>A0A0C3G348</accession>
<evidence type="ECO:0000256" key="2">
    <source>
        <dbReference type="ARBA" id="ARBA00022574"/>
    </source>
</evidence>
<feature type="domain" description="Small-subunit processome Utp12" evidence="8">
    <location>
        <begin position="806"/>
        <end position="907"/>
    </location>
</feature>
<feature type="repeat" description="WD" evidence="6">
    <location>
        <begin position="478"/>
        <end position="519"/>
    </location>
</feature>
<dbReference type="InterPro" id="IPR051570">
    <property type="entry name" value="TBC1_cilium_biogenesis"/>
</dbReference>
<dbReference type="FunFam" id="2.130.10.10:FF:000178">
    <property type="entry name" value="WD repeat domain 3"/>
    <property type="match status" value="1"/>
</dbReference>
<feature type="repeat" description="WD" evidence="6">
    <location>
        <begin position="660"/>
        <end position="692"/>
    </location>
</feature>
<proteinExistence type="inferred from homology"/>
<organism evidence="9 10">
    <name type="scientific">Piloderma croceum (strain F 1598)</name>
    <dbReference type="NCBI Taxonomy" id="765440"/>
    <lineage>
        <taxon>Eukaryota</taxon>
        <taxon>Fungi</taxon>
        <taxon>Dikarya</taxon>
        <taxon>Basidiomycota</taxon>
        <taxon>Agaricomycotina</taxon>
        <taxon>Agaricomycetes</taxon>
        <taxon>Agaricomycetidae</taxon>
        <taxon>Atheliales</taxon>
        <taxon>Atheliaceae</taxon>
        <taxon>Piloderma</taxon>
    </lineage>
</organism>
<dbReference type="InterPro" id="IPR015943">
    <property type="entry name" value="WD40/YVTN_repeat-like_dom_sf"/>
</dbReference>
<gene>
    <name evidence="9" type="ORF">PILCRDRAFT_811147</name>
</gene>
<evidence type="ECO:0000256" key="4">
    <source>
        <dbReference type="ARBA" id="ARBA00023242"/>
    </source>
</evidence>
<dbReference type="InterPro" id="IPR001680">
    <property type="entry name" value="WD40_rpt"/>
</dbReference>
<dbReference type="Proteomes" id="UP000054166">
    <property type="component" value="Unassembled WGS sequence"/>
</dbReference>